<name>A0A238FQX8_9BASI</name>
<dbReference type="OrthoDB" id="2536607at2759"/>
<evidence type="ECO:0000313" key="1">
    <source>
        <dbReference type="EMBL" id="SCV74601.1"/>
    </source>
</evidence>
<protein>
    <submittedName>
        <fullName evidence="1">BQ2448_7630 protein</fullName>
    </submittedName>
</protein>
<dbReference type="EMBL" id="FMSP01000023">
    <property type="protein sequence ID" value="SCV74601.1"/>
    <property type="molecule type" value="Genomic_DNA"/>
</dbReference>
<dbReference type="AlphaFoldDB" id="A0A238FQX8"/>
<proteinExistence type="predicted"/>
<gene>
    <name evidence="1" type="ORF">BQ2448_7630</name>
</gene>
<evidence type="ECO:0000313" key="2">
    <source>
        <dbReference type="Proteomes" id="UP000198372"/>
    </source>
</evidence>
<keyword evidence="2" id="KW-1185">Reference proteome</keyword>
<reference evidence="2" key="1">
    <citation type="submission" date="2016-09" db="EMBL/GenBank/DDBJ databases">
        <authorList>
            <person name="Jeantristanb JTB J.-T."/>
            <person name="Ricardo R."/>
        </authorList>
    </citation>
    <scope>NUCLEOTIDE SEQUENCE [LARGE SCALE GENOMIC DNA]</scope>
</reference>
<dbReference type="Proteomes" id="UP000198372">
    <property type="component" value="Unassembled WGS sequence"/>
</dbReference>
<accession>A0A238FQX8</accession>
<organism evidence="1 2">
    <name type="scientific">Microbotryum intermedium</name>
    <dbReference type="NCBI Taxonomy" id="269621"/>
    <lineage>
        <taxon>Eukaryota</taxon>
        <taxon>Fungi</taxon>
        <taxon>Dikarya</taxon>
        <taxon>Basidiomycota</taxon>
        <taxon>Pucciniomycotina</taxon>
        <taxon>Microbotryomycetes</taxon>
        <taxon>Microbotryales</taxon>
        <taxon>Microbotryaceae</taxon>
        <taxon>Microbotryum</taxon>
    </lineage>
</organism>
<sequence>MSLVVVVESASGGRSCNAFHLESPFDQAFQSPSPTNIHKYLRMGSLVCRAWRPAFQRRLVSEVVLAGWRYNRPSPWPTAHKLLESGLGQRYPVDRLYLGLNPLCDGFATDVTEVFAGLLVRSLSFKRGISGSPRKRSDIFKLEMHEPVHWISNGGKDPQLSAPVLPRLEKLTVSSSDLPSVMDLSLNVEMPRLHHLNVQVDHRAYHDRTDLAKWADLLFGGLSGPRLRTLECSVLVGESDALQFLDAMVRHLPLCTSLENVTLEISHLERLGDCIRAVGSNEAPCRTLKIERQGEVDCKAPALSQLWSLLTSSLETDPWRHLKRLHIDLWINRLEFASDIPDLTALVEAAKQSRVTPCREPRRKRGHCIAPFETGSMIRWKTGA</sequence>